<dbReference type="STRING" id="4577.A0A1D6ERG5"/>
<dbReference type="PANTHER" id="PTHR36716:SF2">
    <property type="entry name" value="F3H9.20 PROTEIN"/>
    <property type="match status" value="1"/>
</dbReference>
<protein>
    <submittedName>
        <fullName evidence="2">Uncharacterized protein</fullName>
    </submittedName>
</protein>
<dbReference type="PANTHER" id="PTHR36716">
    <property type="entry name" value="F3H9.20 PROTEIN"/>
    <property type="match status" value="1"/>
</dbReference>
<dbReference type="EMBL" id="CM007648">
    <property type="protein sequence ID" value="ONM22329.1"/>
    <property type="molecule type" value="Genomic_DNA"/>
</dbReference>
<proteinExistence type="predicted"/>
<feature type="transmembrane region" description="Helical" evidence="1">
    <location>
        <begin position="34"/>
        <end position="55"/>
    </location>
</feature>
<dbReference type="InterPro" id="IPR019275">
    <property type="entry name" value="DUF2301"/>
</dbReference>
<gene>
    <name evidence="2" type="ORF">ZEAMMB73_Zm00001d005891</name>
</gene>
<keyword evidence="1" id="KW-1133">Transmembrane helix</keyword>
<dbReference type="InParanoid" id="A0A1D6ERG5"/>
<sequence length="118" mass="13132">MPFLENNKGLPVALWFVGPTFAVLMASSSRKVSAMGTGSCILTFLIPGLLLGHLVTQKPLAFISINCCRADTLLPVSNLTNQGAIRDKYVFMFNTLLEEENKAWIQKLERQKGQELFE</sequence>
<feature type="transmembrane region" description="Helical" evidence="1">
    <location>
        <begin position="12"/>
        <end position="28"/>
    </location>
</feature>
<evidence type="ECO:0000313" key="2">
    <source>
        <dbReference type="EMBL" id="ONM22329.1"/>
    </source>
</evidence>
<keyword evidence="1" id="KW-0812">Transmembrane</keyword>
<dbReference type="AlphaFoldDB" id="A0A1D6ERG5"/>
<reference evidence="2" key="1">
    <citation type="submission" date="2015-12" db="EMBL/GenBank/DDBJ databases">
        <title>Update maize B73 reference genome by single molecule sequencing technologies.</title>
        <authorList>
            <consortium name="Maize Genome Sequencing Project"/>
            <person name="Ware D."/>
        </authorList>
    </citation>
    <scope>NUCLEOTIDE SEQUENCE [LARGE SCALE GENOMIC DNA]</scope>
    <source>
        <tissue evidence="2">Seedling</tissue>
    </source>
</reference>
<dbReference type="ExpressionAtlas" id="A0A1D6ERG5">
    <property type="expression patterns" value="baseline and differential"/>
</dbReference>
<keyword evidence="1" id="KW-0472">Membrane</keyword>
<organism evidence="2">
    <name type="scientific">Zea mays</name>
    <name type="common">Maize</name>
    <dbReference type="NCBI Taxonomy" id="4577"/>
    <lineage>
        <taxon>Eukaryota</taxon>
        <taxon>Viridiplantae</taxon>
        <taxon>Streptophyta</taxon>
        <taxon>Embryophyta</taxon>
        <taxon>Tracheophyta</taxon>
        <taxon>Spermatophyta</taxon>
        <taxon>Magnoliopsida</taxon>
        <taxon>Liliopsida</taxon>
        <taxon>Poales</taxon>
        <taxon>Poaceae</taxon>
        <taxon>PACMAD clade</taxon>
        <taxon>Panicoideae</taxon>
        <taxon>Andropogonodae</taxon>
        <taxon>Andropogoneae</taxon>
        <taxon>Tripsacinae</taxon>
        <taxon>Zea</taxon>
    </lineage>
</organism>
<evidence type="ECO:0000256" key="1">
    <source>
        <dbReference type="SAM" id="Phobius"/>
    </source>
</evidence>
<accession>A0A1D6ERG5</accession>
<name>A0A1D6ERG5_MAIZE</name>